<reference evidence="1 2" key="1">
    <citation type="submission" date="2019-07" db="EMBL/GenBank/DDBJ databases">
        <title>Complete Genome Sequence of Leptotrichia trevisanii Strain JMUB3935.</title>
        <authorList>
            <person name="Watanabe S."/>
            <person name="Cui L."/>
        </authorList>
    </citation>
    <scope>NUCLEOTIDE SEQUENCE [LARGE SCALE GENOMIC DNA]</scope>
    <source>
        <strain evidence="1 2">JMUB3935</strain>
    </source>
</reference>
<evidence type="ECO:0008006" key="3">
    <source>
        <dbReference type="Google" id="ProtNLM"/>
    </source>
</evidence>
<evidence type="ECO:0000313" key="1">
    <source>
        <dbReference type="EMBL" id="BBM53345.1"/>
    </source>
</evidence>
<dbReference type="RefSeq" id="WP_172619114.1">
    <property type="nucleotide sequence ID" value="NZ_AP019840.1"/>
</dbReference>
<sequence length="57" mass="6651">MKKIGRPKSDNPRNIRLEITLNKNENEKLKRMSETLKLSKTSTIVKGLELLEKELDK</sequence>
<dbReference type="Proteomes" id="UP000321378">
    <property type="component" value="Chromosome"/>
</dbReference>
<accession>A0A510KU81</accession>
<dbReference type="STRING" id="1122173.GCA_000482505_02240"/>
<evidence type="ECO:0000313" key="2">
    <source>
        <dbReference type="Proteomes" id="UP000321378"/>
    </source>
</evidence>
<proteinExistence type="predicted"/>
<organism evidence="1 2">
    <name type="scientific">Leptotrichia trevisanii</name>
    <dbReference type="NCBI Taxonomy" id="109328"/>
    <lineage>
        <taxon>Bacteria</taxon>
        <taxon>Fusobacteriati</taxon>
        <taxon>Fusobacteriota</taxon>
        <taxon>Fusobacteriia</taxon>
        <taxon>Fusobacteriales</taxon>
        <taxon>Leptotrichiaceae</taxon>
        <taxon>Leptotrichia</taxon>
    </lineage>
</organism>
<dbReference type="EMBL" id="AP019840">
    <property type="protein sequence ID" value="BBM53345.1"/>
    <property type="molecule type" value="Genomic_DNA"/>
</dbReference>
<dbReference type="AlphaFoldDB" id="A0A510KU81"/>
<protein>
    <recommendedName>
        <fullName evidence="3">CopG family transcriptional regulator</fullName>
    </recommendedName>
</protein>
<name>A0A510KU81_9FUSO</name>
<gene>
    <name evidence="1" type="ORF">JMUB3935_2332</name>
</gene>